<keyword evidence="2" id="KW-0560">Oxidoreductase</keyword>
<dbReference type="AlphaFoldDB" id="U6MJI1"/>
<proteinExistence type="predicted"/>
<dbReference type="Proteomes" id="UP000030754">
    <property type="component" value="Unassembled WGS sequence"/>
</dbReference>
<dbReference type="VEuPathDB" id="ToxoDB:ENH_00062250"/>
<name>U6MJI1_9EIME</name>
<organism evidence="2 3">
    <name type="scientific">Eimeria necatrix</name>
    <dbReference type="NCBI Taxonomy" id="51315"/>
    <lineage>
        <taxon>Eukaryota</taxon>
        <taxon>Sar</taxon>
        <taxon>Alveolata</taxon>
        <taxon>Apicomplexa</taxon>
        <taxon>Conoidasida</taxon>
        <taxon>Coccidia</taxon>
        <taxon>Eucoccidiorida</taxon>
        <taxon>Eimeriorina</taxon>
        <taxon>Eimeriidae</taxon>
        <taxon>Eimeria</taxon>
    </lineage>
</organism>
<accession>U6MJI1</accession>
<reference evidence="2" key="1">
    <citation type="submission" date="2013-10" db="EMBL/GenBank/DDBJ databases">
        <title>Genomic analysis of the causative agents of coccidiosis in chickens.</title>
        <authorList>
            <person name="Reid A.J."/>
            <person name="Blake D."/>
            <person name="Billington K."/>
            <person name="Browne H."/>
            <person name="Dunn M."/>
            <person name="Hung S."/>
            <person name="Kawahara F."/>
            <person name="Miranda-Saavedra D."/>
            <person name="Mourier T."/>
            <person name="Nagra H."/>
            <person name="Otto T.D."/>
            <person name="Rawlings N."/>
            <person name="Sanchez A."/>
            <person name="Sanders M."/>
            <person name="Subramaniam C."/>
            <person name="Tay Y."/>
            <person name="Dear P."/>
            <person name="Doerig C."/>
            <person name="Gruber A."/>
            <person name="Parkinson J."/>
            <person name="Shirley M."/>
            <person name="Wan K.L."/>
            <person name="Berriman M."/>
            <person name="Tomley F."/>
            <person name="Pain A."/>
        </authorList>
    </citation>
    <scope>NUCLEOTIDE SEQUENCE [LARGE SCALE GENOMIC DNA]</scope>
    <source>
        <strain evidence="2">Houghton</strain>
    </source>
</reference>
<evidence type="ECO:0000313" key="3">
    <source>
        <dbReference type="Proteomes" id="UP000030754"/>
    </source>
</evidence>
<evidence type="ECO:0000313" key="2">
    <source>
        <dbReference type="EMBL" id="CDJ64171.1"/>
    </source>
</evidence>
<dbReference type="RefSeq" id="XP_013432638.1">
    <property type="nucleotide sequence ID" value="XM_013577184.1"/>
</dbReference>
<feature type="region of interest" description="Disordered" evidence="1">
    <location>
        <begin position="36"/>
        <end position="57"/>
    </location>
</feature>
<evidence type="ECO:0000256" key="1">
    <source>
        <dbReference type="SAM" id="MobiDB-lite"/>
    </source>
</evidence>
<dbReference type="GeneID" id="25476363"/>
<sequence length="171" mass="19146">MHFPLFRPLAPLAVRISGRFPLGAAGARLGFSTNAPAQHAAGSAQKHEPQPPAEELKGLYNMPQDHSHHGDPRKFINPDGTYSYPITSQLFHFEDPYSPVPKQQILSINGKKMIKGVEARSLVELFSIHQATEYSLFPKKAHERLRQSRLADEGRVPVLLDSNFHHLVLNK</sequence>
<dbReference type="GO" id="GO:0016491">
    <property type="term" value="F:oxidoreductase activity"/>
    <property type="evidence" value="ECO:0007669"/>
    <property type="project" value="UniProtKB-KW"/>
</dbReference>
<keyword evidence="3" id="KW-1185">Reference proteome</keyword>
<reference evidence="2" key="2">
    <citation type="submission" date="2013-10" db="EMBL/GenBank/DDBJ databases">
        <authorList>
            <person name="Aslett M."/>
        </authorList>
    </citation>
    <scope>NUCLEOTIDE SEQUENCE [LARGE SCALE GENOMIC DNA]</scope>
    <source>
        <strain evidence="2">Houghton</strain>
    </source>
</reference>
<dbReference type="EMBL" id="HG722916">
    <property type="protein sequence ID" value="CDJ64171.1"/>
    <property type="molecule type" value="Genomic_DNA"/>
</dbReference>
<dbReference type="EC" id="1.9.3.1" evidence="2"/>
<protein>
    <submittedName>
        <fullName evidence="2">Cytochrome c oxidase subunit 2a, related</fullName>
        <ecNumber evidence="2">1.9.3.1</ecNumber>
    </submittedName>
</protein>
<feature type="compositionally biased region" description="Basic and acidic residues" evidence="1">
    <location>
        <begin position="45"/>
        <end position="57"/>
    </location>
</feature>
<gene>
    <name evidence="2" type="ORF">ENH_00062250</name>
</gene>
<dbReference type="OrthoDB" id="330118at2759"/>